<dbReference type="Gene3D" id="1.10.260.40">
    <property type="entry name" value="lambda repressor-like DNA-binding domains"/>
    <property type="match status" value="1"/>
</dbReference>
<dbReference type="Pfam" id="PF00532">
    <property type="entry name" value="Peripla_BP_1"/>
    <property type="match status" value="1"/>
</dbReference>
<reference evidence="7" key="1">
    <citation type="journal article" date="2021" name="Microbiology">
        <title>Metagenomic Analysis of the Microbial Community in the Underground Coal Fire Area (Kemerovo Region, Russia) Revealed Predominance of Thermophilic Members of the Phyla Deinococcus-thermus, Aquificae, and Firmicutes.</title>
        <authorList>
            <person name="Kadnikov V."/>
            <person name="Mardanov A.V."/>
            <person name="Beletsky A.V."/>
            <person name="Karnachuk O.V."/>
            <person name="Ravin N.V."/>
        </authorList>
    </citation>
    <scope>NUCLEOTIDE SEQUENCE</scope>
    <source>
        <strain evidence="7">RBS10-49</strain>
    </source>
</reference>
<evidence type="ECO:0000259" key="5">
    <source>
        <dbReference type="PROSITE" id="PS50932"/>
    </source>
</evidence>
<evidence type="ECO:0000256" key="3">
    <source>
        <dbReference type="ARBA" id="ARBA00023163"/>
    </source>
</evidence>
<dbReference type="GO" id="GO:0000976">
    <property type="term" value="F:transcription cis-regulatory region binding"/>
    <property type="evidence" value="ECO:0007669"/>
    <property type="project" value="TreeGrafter"/>
</dbReference>
<evidence type="ECO:0000256" key="4">
    <source>
        <dbReference type="SAM" id="MobiDB-lite"/>
    </source>
</evidence>
<dbReference type="PROSITE" id="PS50932">
    <property type="entry name" value="HTH_LACI_2"/>
    <property type="match status" value="1"/>
</dbReference>
<dbReference type="InterPro" id="IPR010982">
    <property type="entry name" value="Lambda_DNA-bd_dom_sf"/>
</dbReference>
<name>A0A947GHF9_HYDSH</name>
<comment type="caution">
    <text evidence="7">The sequence shown here is derived from an EMBL/GenBank/DDBJ whole genome shotgun (WGS) entry which is preliminary data.</text>
</comment>
<evidence type="ECO:0000313" key="8">
    <source>
        <dbReference type="Proteomes" id="UP000748108"/>
    </source>
</evidence>
<gene>
    <name evidence="7" type="ORF">KM312_08990</name>
</gene>
<keyword evidence="2" id="KW-0238">DNA-binding</keyword>
<dbReference type="CDD" id="cd06267">
    <property type="entry name" value="PBP1_LacI_sugar_binding-like"/>
    <property type="match status" value="1"/>
</dbReference>
<feature type="domain" description="HTH lacI-type" evidence="5">
    <location>
        <begin position="15"/>
        <end position="69"/>
    </location>
</feature>
<dbReference type="AlphaFoldDB" id="A0A947GHF9"/>
<dbReference type="Gene3D" id="3.40.50.2300">
    <property type="match status" value="2"/>
</dbReference>
<proteinExistence type="predicted"/>
<feature type="domain" description="HTH cro/C1-type" evidence="6">
    <location>
        <begin position="16"/>
        <end position="63"/>
    </location>
</feature>
<dbReference type="SMART" id="SM00354">
    <property type="entry name" value="HTH_LACI"/>
    <property type="match status" value="1"/>
</dbReference>
<dbReference type="GO" id="GO:0003700">
    <property type="term" value="F:DNA-binding transcription factor activity"/>
    <property type="evidence" value="ECO:0007669"/>
    <property type="project" value="TreeGrafter"/>
</dbReference>
<sequence>MRFFPEHRLPLIAVPTIRDVARLAGVSVATVSRYLNHKGYVSRETAEKVEAAIRALKFEPNEVARGLANQKLNAIAVILPDITNPFFPELLKAIDEQAERYGYNVLVWNARSHASKRSSYARMIRQQYLDGAIIAAHDIAEDEIARLQAEAIPLVLVDRPSAHGVPQIRSRNREGARLAVRHLMAIGAEKIAHLSGPASILPAAERRQGYLDEVEARPWFAPSLIVGGELSIEGGMAATEALLARHPDVDAIFAANDLMAIGALKVLHRRGIRVPEDVALIGFDDIPLAAVVEPELSTVRQPVDVMGRLAVDLLLRRSNARPKKKHPAAQPIERPDDPSSAAGPSVYELEVTVIERASTLRKNR</sequence>
<evidence type="ECO:0000259" key="6">
    <source>
        <dbReference type="PROSITE" id="PS50943"/>
    </source>
</evidence>
<evidence type="ECO:0000256" key="1">
    <source>
        <dbReference type="ARBA" id="ARBA00023015"/>
    </source>
</evidence>
<accession>A0A947GHF9</accession>
<dbReference type="EMBL" id="JAHHQF010000070">
    <property type="protein sequence ID" value="MBT9282758.1"/>
    <property type="molecule type" value="Genomic_DNA"/>
</dbReference>
<dbReference type="Pfam" id="PF00356">
    <property type="entry name" value="LacI"/>
    <property type="match status" value="1"/>
</dbReference>
<organism evidence="7 8">
    <name type="scientific">Hydrogenibacillus schlegelii</name>
    <name type="common">Bacillus schlegelii</name>
    <dbReference type="NCBI Taxonomy" id="1484"/>
    <lineage>
        <taxon>Bacteria</taxon>
        <taxon>Bacillati</taxon>
        <taxon>Bacillota</taxon>
        <taxon>Bacilli</taxon>
        <taxon>Bacillales</taxon>
        <taxon>Bacillales Family X. Incertae Sedis</taxon>
        <taxon>Hydrogenibacillus</taxon>
    </lineage>
</organism>
<dbReference type="PROSITE" id="PS50943">
    <property type="entry name" value="HTH_CROC1"/>
    <property type="match status" value="1"/>
</dbReference>
<dbReference type="InterPro" id="IPR000843">
    <property type="entry name" value="HTH_LacI"/>
</dbReference>
<dbReference type="SUPFAM" id="SSF47413">
    <property type="entry name" value="lambda repressor-like DNA-binding domains"/>
    <property type="match status" value="1"/>
</dbReference>
<dbReference type="SUPFAM" id="SSF53822">
    <property type="entry name" value="Periplasmic binding protein-like I"/>
    <property type="match status" value="1"/>
</dbReference>
<dbReference type="PROSITE" id="PS00356">
    <property type="entry name" value="HTH_LACI_1"/>
    <property type="match status" value="1"/>
</dbReference>
<dbReference type="PANTHER" id="PTHR30146:SF109">
    <property type="entry name" value="HTH-TYPE TRANSCRIPTIONAL REGULATOR GALS"/>
    <property type="match status" value="1"/>
</dbReference>
<protein>
    <submittedName>
        <fullName evidence="7">LacI family transcriptional regulator</fullName>
    </submittedName>
</protein>
<feature type="region of interest" description="Disordered" evidence="4">
    <location>
        <begin position="320"/>
        <end position="345"/>
    </location>
</feature>
<dbReference type="PANTHER" id="PTHR30146">
    <property type="entry name" value="LACI-RELATED TRANSCRIPTIONAL REPRESSOR"/>
    <property type="match status" value="1"/>
</dbReference>
<keyword evidence="1" id="KW-0805">Transcription regulation</keyword>
<evidence type="ECO:0000313" key="7">
    <source>
        <dbReference type="EMBL" id="MBT9282758.1"/>
    </source>
</evidence>
<dbReference type="InterPro" id="IPR028082">
    <property type="entry name" value="Peripla_BP_I"/>
</dbReference>
<dbReference type="PRINTS" id="PR00036">
    <property type="entry name" value="HTHLACI"/>
</dbReference>
<dbReference type="CDD" id="cd01392">
    <property type="entry name" value="HTH_LacI"/>
    <property type="match status" value="1"/>
</dbReference>
<keyword evidence="3" id="KW-0804">Transcription</keyword>
<dbReference type="Proteomes" id="UP000748108">
    <property type="component" value="Unassembled WGS sequence"/>
</dbReference>
<evidence type="ECO:0000256" key="2">
    <source>
        <dbReference type="ARBA" id="ARBA00023125"/>
    </source>
</evidence>
<dbReference type="InterPro" id="IPR001761">
    <property type="entry name" value="Peripla_BP/Lac1_sug-bd_dom"/>
</dbReference>
<dbReference type="InterPro" id="IPR001387">
    <property type="entry name" value="Cro/C1-type_HTH"/>
</dbReference>